<comment type="subcellular location">
    <subcellularLocation>
        <location evidence="1">Nucleus</location>
    </subcellularLocation>
</comment>
<evidence type="ECO:0000313" key="6">
    <source>
        <dbReference type="EMBL" id="GAU34788.1"/>
    </source>
</evidence>
<name>A0A2Z6MQR4_TRISU</name>
<dbReference type="Gene3D" id="2.40.330.10">
    <property type="entry name" value="DNA-binding pseudobarrel domain"/>
    <property type="match status" value="1"/>
</dbReference>
<dbReference type="GO" id="GO:0003677">
    <property type="term" value="F:DNA binding"/>
    <property type="evidence" value="ECO:0007669"/>
    <property type="project" value="UniProtKB-KW"/>
</dbReference>
<dbReference type="SUPFAM" id="SSF101936">
    <property type="entry name" value="DNA-binding pseudobarrel domain"/>
    <property type="match status" value="1"/>
</dbReference>
<reference evidence="7" key="1">
    <citation type="journal article" date="2017" name="Front. Plant Sci.">
        <title>Climate Clever Clovers: New Paradigm to Reduce the Environmental Footprint of Ruminants by Breeding Low Methanogenic Forages Utilizing Haplotype Variation.</title>
        <authorList>
            <person name="Kaur P."/>
            <person name="Appels R."/>
            <person name="Bayer P.E."/>
            <person name="Keeble-Gagnere G."/>
            <person name="Wang J."/>
            <person name="Hirakawa H."/>
            <person name="Shirasawa K."/>
            <person name="Vercoe P."/>
            <person name="Stefanova K."/>
            <person name="Durmic Z."/>
            <person name="Nichols P."/>
            <person name="Revell C."/>
            <person name="Isobe S.N."/>
            <person name="Edwards D."/>
            <person name="Erskine W."/>
        </authorList>
    </citation>
    <scope>NUCLEOTIDE SEQUENCE [LARGE SCALE GENOMIC DNA]</scope>
    <source>
        <strain evidence="7">cv. Daliak</strain>
    </source>
</reference>
<evidence type="ECO:0000313" key="7">
    <source>
        <dbReference type="Proteomes" id="UP000242715"/>
    </source>
</evidence>
<dbReference type="EMBL" id="DF973566">
    <property type="protein sequence ID" value="GAU34788.1"/>
    <property type="molecule type" value="Genomic_DNA"/>
</dbReference>
<dbReference type="AlphaFoldDB" id="A0A2Z6MQR4"/>
<evidence type="ECO:0000256" key="5">
    <source>
        <dbReference type="ARBA" id="ARBA00023242"/>
    </source>
</evidence>
<proteinExistence type="predicted"/>
<sequence>MRFLNLRFFKKLLKTTTDVVCFAKVLTITHCNNASTFVPVFVAETILPRIDHEDPDEYQRLSMSDLQGNVWDIMIKYVSLACIPCYYCFHNLEWMELVCCAQCRCTYHRYTPISFGASAF</sequence>
<keyword evidence="7" id="KW-1185">Reference proteome</keyword>
<evidence type="ECO:0000256" key="1">
    <source>
        <dbReference type="ARBA" id="ARBA00004123"/>
    </source>
</evidence>
<accession>A0A2Z6MQR4</accession>
<evidence type="ECO:0000256" key="2">
    <source>
        <dbReference type="ARBA" id="ARBA00023015"/>
    </source>
</evidence>
<evidence type="ECO:0000256" key="3">
    <source>
        <dbReference type="ARBA" id="ARBA00023125"/>
    </source>
</evidence>
<evidence type="ECO:0000256" key="4">
    <source>
        <dbReference type="ARBA" id="ARBA00023163"/>
    </source>
</evidence>
<dbReference type="Proteomes" id="UP000242715">
    <property type="component" value="Unassembled WGS sequence"/>
</dbReference>
<keyword evidence="5" id="KW-0539">Nucleus</keyword>
<protein>
    <submittedName>
        <fullName evidence="6">Uncharacterized protein</fullName>
    </submittedName>
</protein>
<keyword evidence="4" id="KW-0804">Transcription</keyword>
<dbReference type="InterPro" id="IPR015300">
    <property type="entry name" value="DNA-bd_pseudobarrel_sf"/>
</dbReference>
<gene>
    <name evidence="6" type="ORF">TSUD_205920</name>
</gene>
<organism evidence="6 7">
    <name type="scientific">Trifolium subterraneum</name>
    <name type="common">Subterranean clover</name>
    <dbReference type="NCBI Taxonomy" id="3900"/>
    <lineage>
        <taxon>Eukaryota</taxon>
        <taxon>Viridiplantae</taxon>
        <taxon>Streptophyta</taxon>
        <taxon>Embryophyta</taxon>
        <taxon>Tracheophyta</taxon>
        <taxon>Spermatophyta</taxon>
        <taxon>Magnoliopsida</taxon>
        <taxon>eudicotyledons</taxon>
        <taxon>Gunneridae</taxon>
        <taxon>Pentapetalae</taxon>
        <taxon>rosids</taxon>
        <taxon>fabids</taxon>
        <taxon>Fabales</taxon>
        <taxon>Fabaceae</taxon>
        <taxon>Papilionoideae</taxon>
        <taxon>50 kb inversion clade</taxon>
        <taxon>NPAAA clade</taxon>
        <taxon>Hologalegina</taxon>
        <taxon>IRL clade</taxon>
        <taxon>Trifolieae</taxon>
        <taxon>Trifolium</taxon>
    </lineage>
</organism>
<dbReference type="GO" id="GO:0005634">
    <property type="term" value="C:nucleus"/>
    <property type="evidence" value="ECO:0007669"/>
    <property type="project" value="UniProtKB-SubCell"/>
</dbReference>
<keyword evidence="3" id="KW-0238">DNA-binding</keyword>
<keyword evidence="2" id="KW-0805">Transcription regulation</keyword>